<dbReference type="HOGENOM" id="CLU_2959180_0_0_7"/>
<name>Q2LS47_SYNAS</name>
<dbReference type="InParanoid" id="Q2LS47"/>
<reference evidence="1 2" key="1">
    <citation type="journal article" date="2007" name="Proc. Natl. Acad. Sci. U.S.A.">
        <title>The genome of Syntrophus aciditrophicus: life at the thermodynamic limit of microbial growth.</title>
        <authorList>
            <person name="McInerney M.J."/>
            <person name="Rohlin L."/>
            <person name="Mouttaki H."/>
            <person name="Kim U."/>
            <person name="Krupp R.S."/>
            <person name="Rios-Hernandez L."/>
            <person name="Sieber J."/>
            <person name="Struchtemeyer C.G."/>
            <person name="Bhattacharyya A."/>
            <person name="Campbell J.W."/>
            <person name="Gunsalus R.P."/>
        </authorList>
    </citation>
    <scope>NUCLEOTIDE SEQUENCE [LARGE SCALE GENOMIC DNA]</scope>
    <source>
        <strain evidence="1 2">SB</strain>
    </source>
</reference>
<protein>
    <submittedName>
        <fullName evidence="1">Hypothetical cytosolic protein</fullName>
    </submittedName>
</protein>
<gene>
    <name evidence="1" type="ORF">SYN_03481</name>
</gene>
<organism evidence="1 2">
    <name type="scientific">Syntrophus aciditrophicus (strain SB)</name>
    <dbReference type="NCBI Taxonomy" id="56780"/>
    <lineage>
        <taxon>Bacteria</taxon>
        <taxon>Pseudomonadati</taxon>
        <taxon>Thermodesulfobacteriota</taxon>
        <taxon>Syntrophia</taxon>
        <taxon>Syntrophales</taxon>
        <taxon>Syntrophaceae</taxon>
        <taxon>Syntrophus</taxon>
    </lineage>
</organism>
<proteinExistence type="predicted"/>
<dbReference type="EMBL" id="CP000252">
    <property type="protein sequence ID" value="ABC76911.1"/>
    <property type="molecule type" value="Genomic_DNA"/>
</dbReference>
<keyword evidence="2" id="KW-1185">Reference proteome</keyword>
<sequence length="59" mass="6539">MAGSISASSFTRIDGLSSILRNIFKKAVGESCLCRIVLFWESRFQNLGLFRAIIATKTL</sequence>
<dbReference type="KEGG" id="sat:SYN_03481"/>
<evidence type="ECO:0000313" key="1">
    <source>
        <dbReference type="EMBL" id="ABC76911.1"/>
    </source>
</evidence>
<dbReference type="AlphaFoldDB" id="Q2LS47"/>
<accession>Q2LS47</accession>
<dbReference type="Proteomes" id="UP000001933">
    <property type="component" value="Chromosome"/>
</dbReference>
<evidence type="ECO:0000313" key="2">
    <source>
        <dbReference type="Proteomes" id="UP000001933"/>
    </source>
</evidence>